<feature type="compositionally biased region" description="Low complexity" evidence="1">
    <location>
        <begin position="175"/>
        <end position="187"/>
    </location>
</feature>
<proteinExistence type="predicted"/>
<dbReference type="Proteomes" id="UP000308549">
    <property type="component" value="Unassembled WGS sequence"/>
</dbReference>
<dbReference type="AlphaFoldDB" id="A0A4U0U9D4"/>
<sequence>MASTNGTSRRSSYMALSVKPVEYSLTAGTDIPAPLDSPPDSPVSSGRPPTPGGGPLTSHPTNPNDMPGAFPPTPDPEKESLAQTSSMHSRAKQTRVDSFRTPISPASALPAPTTSSPEYQQHLRRPSGVRKLLSLSSLRSSFSSSRTSLVLPRQSHDVQVQPQPQHQPPTGIKRPSSPSIASTTASSFHQPQPRPPLRSKKSGGNWFKRRSSMFMMSTDALNEVDENSRPDTRDSKRFKETISSPQPLRQATPPPMLPQIGRGSFSGGELGWDEEMFKR</sequence>
<gene>
    <name evidence="2" type="ORF">B0A50_01198</name>
</gene>
<dbReference type="EMBL" id="NAJL01000006">
    <property type="protein sequence ID" value="TKA31953.1"/>
    <property type="molecule type" value="Genomic_DNA"/>
</dbReference>
<keyword evidence="3" id="KW-1185">Reference proteome</keyword>
<feature type="region of interest" description="Disordered" evidence="1">
    <location>
        <begin position="27"/>
        <end position="279"/>
    </location>
</feature>
<feature type="compositionally biased region" description="Basic residues" evidence="1">
    <location>
        <begin position="197"/>
        <end position="211"/>
    </location>
</feature>
<feature type="compositionally biased region" description="Basic and acidic residues" evidence="1">
    <location>
        <begin position="226"/>
        <end position="240"/>
    </location>
</feature>
<reference evidence="2 3" key="1">
    <citation type="submission" date="2017-03" db="EMBL/GenBank/DDBJ databases">
        <title>Genomes of endolithic fungi from Antarctica.</title>
        <authorList>
            <person name="Coleine C."/>
            <person name="Masonjones S."/>
            <person name="Stajich J.E."/>
        </authorList>
    </citation>
    <scope>NUCLEOTIDE SEQUENCE [LARGE SCALE GENOMIC DNA]</scope>
    <source>
        <strain evidence="2 3">CCFEE 6315</strain>
    </source>
</reference>
<organism evidence="2 3">
    <name type="scientific">Salinomyces thailandicus</name>
    <dbReference type="NCBI Taxonomy" id="706561"/>
    <lineage>
        <taxon>Eukaryota</taxon>
        <taxon>Fungi</taxon>
        <taxon>Dikarya</taxon>
        <taxon>Ascomycota</taxon>
        <taxon>Pezizomycotina</taxon>
        <taxon>Dothideomycetes</taxon>
        <taxon>Dothideomycetidae</taxon>
        <taxon>Mycosphaerellales</taxon>
        <taxon>Teratosphaeriaceae</taxon>
        <taxon>Salinomyces</taxon>
    </lineage>
</organism>
<evidence type="ECO:0000313" key="2">
    <source>
        <dbReference type="EMBL" id="TKA31953.1"/>
    </source>
</evidence>
<evidence type="ECO:0000313" key="3">
    <source>
        <dbReference type="Proteomes" id="UP000308549"/>
    </source>
</evidence>
<protein>
    <submittedName>
        <fullName evidence="2">Uncharacterized protein</fullName>
    </submittedName>
</protein>
<evidence type="ECO:0000256" key="1">
    <source>
        <dbReference type="SAM" id="MobiDB-lite"/>
    </source>
</evidence>
<dbReference type="OrthoDB" id="5380416at2759"/>
<feature type="compositionally biased region" description="Low complexity" evidence="1">
    <location>
        <begin position="132"/>
        <end position="151"/>
    </location>
</feature>
<accession>A0A4U0U9D4</accession>
<name>A0A4U0U9D4_9PEZI</name>
<comment type="caution">
    <text evidence="2">The sequence shown here is derived from an EMBL/GenBank/DDBJ whole genome shotgun (WGS) entry which is preliminary data.</text>
</comment>